<feature type="compositionally biased region" description="Basic residues" evidence="1">
    <location>
        <begin position="64"/>
        <end position="76"/>
    </location>
</feature>
<feature type="compositionally biased region" description="Basic residues" evidence="1">
    <location>
        <begin position="41"/>
        <end position="54"/>
    </location>
</feature>
<sequence>MPCPRLPLFVQSQPSDPLSSGYHRLHHAPPTNPTAEDTQIHHHPTTQPRHHYRCGHRDHDRQNQHHHHPINKKKKEKTQPYRRSPPDHSSALCLADLTAYVELGRIRRRVPEPRAGPFVRWKPPPPPQVAAPGRLPPPVGRPHRLCDCCAFDRELPPLSSQPYARSRSASPMAHLQHLHAVVGVYRRATPFALRVSVQI</sequence>
<name>A0AAX6IH64_IRIPA</name>
<accession>A0AAX6IH64</accession>
<reference evidence="2" key="2">
    <citation type="submission" date="2023-04" db="EMBL/GenBank/DDBJ databases">
        <authorList>
            <person name="Bruccoleri R.E."/>
            <person name="Oakeley E.J."/>
            <person name="Faust A.-M."/>
            <person name="Dessus-Babus S."/>
            <person name="Altorfer M."/>
            <person name="Burckhardt D."/>
            <person name="Oertli M."/>
            <person name="Naumann U."/>
            <person name="Petersen F."/>
            <person name="Wong J."/>
        </authorList>
    </citation>
    <scope>NUCLEOTIDE SEQUENCE</scope>
    <source>
        <strain evidence="2">GSM-AAB239-AS_SAM_17_03QT</strain>
        <tissue evidence="2">Leaf</tissue>
    </source>
</reference>
<evidence type="ECO:0000313" key="3">
    <source>
        <dbReference type="Proteomes" id="UP001140949"/>
    </source>
</evidence>
<dbReference type="EMBL" id="JANAVB010001799">
    <property type="protein sequence ID" value="KAJ6852589.1"/>
    <property type="molecule type" value="Genomic_DNA"/>
</dbReference>
<dbReference type="AlphaFoldDB" id="A0AAX6IH64"/>
<organism evidence="2 3">
    <name type="scientific">Iris pallida</name>
    <name type="common">Sweet iris</name>
    <dbReference type="NCBI Taxonomy" id="29817"/>
    <lineage>
        <taxon>Eukaryota</taxon>
        <taxon>Viridiplantae</taxon>
        <taxon>Streptophyta</taxon>
        <taxon>Embryophyta</taxon>
        <taxon>Tracheophyta</taxon>
        <taxon>Spermatophyta</taxon>
        <taxon>Magnoliopsida</taxon>
        <taxon>Liliopsida</taxon>
        <taxon>Asparagales</taxon>
        <taxon>Iridaceae</taxon>
        <taxon>Iridoideae</taxon>
        <taxon>Irideae</taxon>
        <taxon>Iris</taxon>
    </lineage>
</organism>
<proteinExistence type="predicted"/>
<comment type="caution">
    <text evidence="2">The sequence shown here is derived from an EMBL/GenBank/DDBJ whole genome shotgun (WGS) entry which is preliminary data.</text>
</comment>
<reference evidence="2" key="1">
    <citation type="journal article" date="2023" name="GigaByte">
        <title>Genome assembly of the bearded iris, Iris pallida Lam.</title>
        <authorList>
            <person name="Bruccoleri R.E."/>
            <person name="Oakeley E.J."/>
            <person name="Faust A.M.E."/>
            <person name="Altorfer M."/>
            <person name="Dessus-Babus S."/>
            <person name="Burckhardt D."/>
            <person name="Oertli M."/>
            <person name="Naumann U."/>
            <person name="Petersen F."/>
            <person name="Wong J."/>
        </authorList>
    </citation>
    <scope>NUCLEOTIDE SEQUENCE</scope>
    <source>
        <strain evidence="2">GSM-AAB239-AS_SAM_17_03QT</strain>
    </source>
</reference>
<evidence type="ECO:0000256" key="1">
    <source>
        <dbReference type="SAM" id="MobiDB-lite"/>
    </source>
</evidence>
<gene>
    <name evidence="2" type="ORF">M6B38_254345</name>
</gene>
<protein>
    <submittedName>
        <fullName evidence="2">Extensin</fullName>
    </submittedName>
</protein>
<feature type="region of interest" description="Disordered" evidence="1">
    <location>
        <begin position="1"/>
        <end position="89"/>
    </location>
</feature>
<dbReference type="Proteomes" id="UP001140949">
    <property type="component" value="Unassembled WGS sequence"/>
</dbReference>
<keyword evidence="3" id="KW-1185">Reference proteome</keyword>
<evidence type="ECO:0000313" key="2">
    <source>
        <dbReference type="EMBL" id="KAJ6852589.1"/>
    </source>
</evidence>